<feature type="compositionally biased region" description="Basic and acidic residues" evidence="1">
    <location>
        <begin position="155"/>
        <end position="170"/>
    </location>
</feature>
<dbReference type="FunFam" id="2.30.29.30:FF:000358">
    <property type="entry name" value="Inner membrane complex sub-compartment protein 1 (ISP1)"/>
    <property type="match status" value="1"/>
</dbReference>
<accession>A0A1A8VVA7</accession>
<reference evidence="5 6" key="1">
    <citation type="submission" date="2016-05" db="EMBL/GenBank/DDBJ databases">
        <authorList>
            <person name="Naeem Raeece"/>
        </authorList>
    </citation>
    <scope>NUCLEOTIDE SEQUENCE [LARGE SCALE GENOMIC DNA]</scope>
</reference>
<feature type="compositionally biased region" description="Basic and acidic residues" evidence="1">
    <location>
        <begin position="181"/>
        <end position="192"/>
    </location>
</feature>
<evidence type="ECO:0000313" key="5">
    <source>
        <dbReference type="Proteomes" id="UP000078546"/>
    </source>
</evidence>
<protein>
    <submittedName>
        <fullName evidence="3">Inner membrane complex sub-compartment protein 1, putative (ISP1)</fullName>
    </submittedName>
</protein>
<proteinExistence type="predicted"/>
<dbReference type="AlphaFoldDB" id="A0A1A8VVA7"/>
<feature type="domain" description="ISP1 C-terminal" evidence="2">
    <location>
        <begin position="34"/>
        <end position="137"/>
    </location>
</feature>
<name>A0A1A8VVA7_PLAOA</name>
<evidence type="ECO:0000313" key="4">
    <source>
        <dbReference type="EMBL" id="SBS87737.1"/>
    </source>
</evidence>
<reference evidence="3" key="2">
    <citation type="submission" date="2016-05" db="EMBL/GenBank/DDBJ databases">
        <authorList>
            <person name="Lavstsen T."/>
            <person name="Jespersen J.S."/>
        </authorList>
    </citation>
    <scope>NUCLEOTIDE SEQUENCE [LARGE SCALE GENOMIC DNA]</scope>
</reference>
<dbReference type="EMBL" id="FLQV01000281">
    <property type="protein sequence ID" value="SBS87737.1"/>
    <property type="molecule type" value="Genomic_DNA"/>
</dbReference>
<dbReference type="InterPro" id="IPR011993">
    <property type="entry name" value="PH-like_dom_sf"/>
</dbReference>
<dbReference type="InterPro" id="IPR041316">
    <property type="entry name" value="ISP1_C"/>
</dbReference>
<evidence type="ECO:0000259" key="2">
    <source>
        <dbReference type="Pfam" id="PF18161"/>
    </source>
</evidence>
<dbReference type="Proteomes" id="UP000078546">
    <property type="component" value="Unassembled WGS sequence"/>
</dbReference>
<dbReference type="EMBL" id="FLQU01000223">
    <property type="protein sequence ID" value="SBS82765.1"/>
    <property type="molecule type" value="Genomic_DNA"/>
</dbReference>
<dbReference type="Proteomes" id="UP000078560">
    <property type="component" value="Unassembled WGS sequence"/>
</dbReference>
<organism evidence="3 6">
    <name type="scientific">Plasmodium ovale curtisi</name>
    <dbReference type="NCBI Taxonomy" id="864141"/>
    <lineage>
        <taxon>Eukaryota</taxon>
        <taxon>Sar</taxon>
        <taxon>Alveolata</taxon>
        <taxon>Apicomplexa</taxon>
        <taxon>Aconoidasida</taxon>
        <taxon>Haemosporida</taxon>
        <taxon>Plasmodiidae</taxon>
        <taxon>Plasmodium</taxon>
        <taxon>Plasmodium (Plasmodium)</taxon>
    </lineage>
</organism>
<dbReference type="Gene3D" id="2.30.29.30">
    <property type="entry name" value="Pleckstrin-homology domain (PH domain)/Phosphotyrosine-binding domain (PTB)"/>
    <property type="match status" value="1"/>
</dbReference>
<sequence length="192" mass="22162">MGNILSCCSLDENKKYINDDEILETFSNSEINEFKKRLKNNIQIVVLLQDGTKLPCNLQANFNEKTLCISCHQKVRMINFSDIRSLLYGEEQLKRVETQANLINDNCCLALHLDDSGNCIPIKFGTVKEKNLFIFIMKDYKKNSVNVRTERWQKVERKDDTVERKTDGEQKQQACDGGKNNGKDFTKRDKTG</sequence>
<gene>
    <name evidence="4" type="ORF">POVCU1_015170</name>
    <name evidence="3" type="ORF">POVCU2_0016990</name>
</gene>
<evidence type="ECO:0000256" key="1">
    <source>
        <dbReference type="SAM" id="MobiDB-lite"/>
    </source>
</evidence>
<evidence type="ECO:0000313" key="6">
    <source>
        <dbReference type="Proteomes" id="UP000078560"/>
    </source>
</evidence>
<feature type="region of interest" description="Disordered" evidence="1">
    <location>
        <begin position="155"/>
        <end position="192"/>
    </location>
</feature>
<dbReference type="Pfam" id="PF18161">
    <property type="entry name" value="ISP1_C"/>
    <property type="match status" value="1"/>
</dbReference>
<evidence type="ECO:0000313" key="3">
    <source>
        <dbReference type="EMBL" id="SBS82765.1"/>
    </source>
</evidence>